<dbReference type="GO" id="GO:0051231">
    <property type="term" value="P:spindle elongation"/>
    <property type="evidence" value="ECO:0007669"/>
    <property type="project" value="TreeGrafter"/>
</dbReference>
<protein>
    <recommendedName>
        <fullName evidence="9">Kinesin motor domain-containing protein</fullName>
    </recommendedName>
</protein>
<sequence>MPDGVGNPIQVNVRIRPSSAEEKQLSQRWKNEVVTASEMSHIVVDKRKRFTFDTAFSTFTSQQSVYDICAKNMLNQFLEGRNCCIMAYGRTGTGKSFTLGLSEETVSATTTASRMAKEGIAPRILRNLFSSLPASNADSKVKLTCSFMQLYDEQVIDLLNYPARGPYDRKPITAPADQIKYIELREDAAGLVHCIGGKDVEIATLQEALNLLMSGLEYRAAVATEMNYDVSQVHTLFQISLRHQSFELDGIKDSKTNQPNGDWKIINSKFLFVDLAGSESLQAFSTSETTSKDGGLSALGKVISRLAEDTARSRNSIPYNDSKLTRLLKDPLGGNFQTLLMACVGPTESTLPDTLNTLKYAIRGRSIRNSPQLNIEYQSELDALKTQVTKFKSQIQQLNDGAEGDPLRLRKENTDLRSQLERLSNELALAQAGFDLKNRKNMDDDNDSASIRTSAADEGKTGVSRDDNENLQSIVSKLEKELAASKQSSQDLQMAFDRQKSRVIELETIHQVAVSELAGLQSRGISVDGIEDLKKQLAAATKSANINRAESDALHKQVKGMETAVQNKDKEMNIMKSKLAAAQADKERAETAEKQLSESMTALDAKNNRIKELEDKFLGDSPHSERTAWQRVLELESWLEKLLIVWPASVQLHDVGTVKANGVSKSGKDFVADIRASIAQTKPDMAKTVTPAKTDDSIWAAALENVQNSFNLVSAQVTDLKQKEIQSKKDLEDLKTRLATSSTELSKLKTTAQQAQIDSQTYKSQIDNFNKQMDSKAKEFTNMSLQLAAVNVELMKRNKDIENLNKQLSEAQGRHSMSLNELKKVKTETEDRVKTVAKEKLDEVANVAKTHEAAASMLSAELEAKKKQVSTLQSKWDELQKNHDSVAAELLDHKTQLQAALTKLSQEEAKGGSADELKVAKLQKEFDSLNAIAKEQSEEIYRLKTAQLTDAQKIADSIRAARPDGNMTDMKLRLSALEEQLNKSKAELTITKKSLLEASNTISSQQDMLSKLKNQLHSNMQRSLNRSVLPSTPVEVFAANKRAELAEKEIIKVKNDLLISRTTQSTLEAKLKEYEKALKGLGSNNAGVLLFGERTSSLKKDRRSIVNRYPISPPETPVMNSLTNSPPPPPPPPKSPIPDNIDILELLRWADDGDDVSSSQRSFFTSTDNHNNNPTSVGSLLNDTSSAPVAPSPAAPFAPFTGSLPIPTKSSRAVVSPVPSTVSSTSSSDKPSRPPRSRERNLNADFDPSVTIAGLNAALDSSRSEVTRLQSLKLESDFKENGFRREIDDLKKRLEMAHAALGIGKPTGALGIISSGRRSANYRRAQASNSGLNMCTTDQD</sequence>
<feature type="coiled-coil region" evidence="7">
    <location>
        <begin position="731"/>
        <end position="939"/>
    </location>
</feature>
<feature type="compositionally biased region" description="Low complexity" evidence="8">
    <location>
        <begin position="1210"/>
        <end position="1229"/>
    </location>
</feature>
<keyword evidence="3 6" id="KW-0547">Nucleotide-binding</keyword>
<proteinExistence type="inferred from homology"/>
<feature type="coiled-coil region" evidence="7">
    <location>
        <begin position="374"/>
        <end position="433"/>
    </location>
</feature>
<dbReference type="Gene3D" id="3.40.850.10">
    <property type="entry name" value="Kinesin motor domain"/>
    <property type="match status" value="1"/>
</dbReference>
<dbReference type="Proteomes" id="UP000319731">
    <property type="component" value="Unassembled WGS sequence"/>
</dbReference>
<feature type="compositionally biased region" description="Pro residues" evidence="8">
    <location>
        <begin position="1125"/>
        <end position="1136"/>
    </location>
</feature>
<gene>
    <name evidence="10" type="ORF">SmJEL517_g05354</name>
</gene>
<evidence type="ECO:0000256" key="1">
    <source>
        <dbReference type="ARBA" id="ARBA00004496"/>
    </source>
</evidence>
<keyword evidence="2" id="KW-0963">Cytoplasm</keyword>
<dbReference type="Pfam" id="PF00225">
    <property type="entry name" value="Kinesin"/>
    <property type="match status" value="1"/>
</dbReference>
<feature type="domain" description="Kinesin motor" evidence="9">
    <location>
        <begin position="8"/>
        <end position="367"/>
    </location>
</feature>
<dbReference type="InterPro" id="IPR027640">
    <property type="entry name" value="Kinesin-like_fam"/>
</dbReference>
<dbReference type="PROSITE" id="PS50067">
    <property type="entry name" value="KINESIN_MOTOR_2"/>
    <property type="match status" value="1"/>
</dbReference>
<comment type="caution">
    <text evidence="10">The sequence shown here is derived from an EMBL/GenBank/DDBJ whole genome shotgun (WGS) entry which is preliminary data.</text>
</comment>
<evidence type="ECO:0000256" key="7">
    <source>
        <dbReference type="SAM" id="Coils"/>
    </source>
</evidence>
<dbReference type="InterPro" id="IPR019821">
    <property type="entry name" value="Kinesin_motor_CS"/>
</dbReference>
<feature type="region of interest" description="Disordered" evidence="8">
    <location>
        <begin position="1108"/>
        <end position="1139"/>
    </location>
</feature>
<dbReference type="GO" id="GO:0007052">
    <property type="term" value="P:mitotic spindle organization"/>
    <property type="evidence" value="ECO:0007669"/>
    <property type="project" value="TreeGrafter"/>
</dbReference>
<evidence type="ECO:0000313" key="11">
    <source>
        <dbReference type="Proteomes" id="UP000319731"/>
    </source>
</evidence>
<keyword evidence="5 7" id="KW-0175">Coiled coil</keyword>
<feature type="compositionally biased region" description="Basic and acidic residues" evidence="8">
    <location>
        <begin position="1230"/>
        <end position="1242"/>
    </location>
</feature>
<keyword evidence="6" id="KW-0505">Motor protein</keyword>
<dbReference type="GO" id="GO:0005875">
    <property type="term" value="C:microtubule associated complex"/>
    <property type="evidence" value="ECO:0007669"/>
    <property type="project" value="TreeGrafter"/>
</dbReference>
<dbReference type="GO" id="GO:0005524">
    <property type="term" value="F:ATP binding"/>
    <property type="evidence" value="ECO:0007669"/>
    <property type="project" value="UniProtKB-UniRule"/>
</dbReference>
<feature type="coiled-coil region" evidence="7">
    <location>
        <begin position="967"/>
        <end position="1015"/>
    </location>
</feature>
<evidence type="ECO:0000256" key="8">
    <source>
        <dbReference type="SAM" id="MobiDB-lite"/>
    </source>
</evidence>
<dbReference type="InterPro" id="IPR001752">
    <property type="entry name" value="Kinesin_motor_dom"/>
</dbReference>
<keyword evidence="4 6" id="KW-0067">ATP-binding</keyword>
<dbReference type="PROSITE" id="PS00411">
    <property type="entry name" value="KINESIN_MOTOR_1"/>
    <property type="match status" value="1"/>
</dbReference>
<evidence type="ECO:0000256" key="3">
    <source>
        <dbReference type="ARBA" id="ARBA00022741"/>
    </source>
</evidence>
<accession>A0A507BUM0</accession>
<evidence type="ECO:0000256" key="4">
    <source>
        <dbReference type="ARBA" id="ARBA00022840"/>
    </source>
</evidence>
<dbReference type="GO" id="GO:0003777">
    <property type="term" value="F:microtubule motor activity"/>
    <property type="evidence" value="ECO:0007669"/>
    <property type="project" value="InterPro"/>
</dbReference>
<feature type="binding site" evidence="6">
    <location>
        <begin position="89"/>
        <end position="96"/>
    </location>
    <ligand>
        <name>ATP</name>
        <dbReference type="ChEBI" id="CHEBI:30616"/>
    </ligand>
</feature>
<dbReference type="InterPro" id="IPR027417">
    <property type="entry name" value="P-loop_NTPase"/>
</dbReference>
<evidence type="ECO:0000256" key="2">
    <source>
        <dbReference type="ARBA" id="ARBA00022490"/>
    </source>
</evidence>
<dbReference type="EMBL" id="QEAO01000048">
    <property type="protein sequence ID" value="TPX31252.1"/>
    <property type="molecule type" value="Genomic_DNA"/>
</dbReference>
<evidence type="ECO:0000313" key="10">
    <source>
        <dbReference type="EMBL" id="TPX31252.1"/>
    </source>
</evidence>
<dbReference type="InterPro" id="IPR036961">
    <property type="entry name" value="Kinesin_motor_dom_sf"/>
</dbReference>
<dbReference type="GO" id="GO:0005737">
    <property type="term" value="C:cytoplasm"/>
    <property type="evidence" value="ECO:0007669"/>
    <property type="project" value="UniProtKB-SubCell"/>
</dbReference>
<dbReference type="STRING" id="1806994.A0A507BUM0"/>
<comment type="similarity">
    <text evidence="6">Belongs to the TRAFAC class myosin-kinesin ATPase superfamily. Kinesin family.</text>
</comment>
<dbReference type="SMART" id="SM00129">
    <property type="entry name" value="KISc"/>
    <property type="match status" value="1"/>
</dbReference>
<feature type="coiled-coil region" evidence="7">
    <location>
        <begin position="530"/>
        <end position="616"/>
    </location>
</feature>
<dbReference type="SUPFAM" id="SSF52540">
    <property type="entry name" value="P-loop containing nucleoside triphosphate hydrolases"/>
    <property type="match status" value="1"/>
</dbReference>
<dbReference type="PANTHER" id="PTHR47969">
    <property type="entry name" value="CHROMOSOME-ASSOCIATED KINESIN KIF4A-RELATED"/>
    <property type="match status" value="1"/>
</dbReference>
<dbReference type="GO" id="GO:0007018">
    <property type="term" value="P:microtubule-based movement"/>
    <property type="evidence" value="ECO:0007669"/>
    <property type="project" value="InterPro"/>
</dbReference>
<reference evidence="10 11" key="1">
    <citation type="journal article" date="2019" name="Sci. Rep.">
        <title>Comparative genomics of chytrid fungi reveal insights into the obligate biotrophic and pathogenic lifestyle of Synchytrium endobioticum.</title>
        <authorList>
            <person name="van de Vossenberg B.T.L.H."/>
            <person name="Warris S."/>
            <person name="Nguyen H.D.T."/>
            <person name="van Gent-Pelzer M.P.E."/>
            <person name="Joly D.L."/>
            <person name="van de Geest H.C."/>
            <person name="Bonants P.J.M."/>
            <person name="Smith D.S."/>
            <person name="Levesque C.A."/>
            <person name="van der Lee T.A.J."/>
        </authorList>
    </citation>
    <scope>NUCLEOTIDE SEQUENCE [LARGE SCALE GENOMIC DNA]</scope>
    <source>
        <strain evidence="10 11">JEL517</strain>
    </source>
</reference>
<organism evidence="10 11">
    <name type="scientific">Synchytrium microbalum</name>
    <dbReference type="NCBI Taxonomy" id="1806994"/>
    <lineage>
        <taxon>Eukaryota</taxon>
        <taxon>Fungi</taxon>
        <taxon>Fungi incertae sedis</taxon>
        <taxon>Chytridiomycota</taxon>
        <taxon>Chytridiomycota incertae sedis</taxon>
        <taxon>Chytridiomycetes</taxon>
        <taxon>Synchytriales</taxon>
        <taxon>Synchytriaceae</taxon>
        <taxon>Synchytrium</taxon>
    </lineage>
</organism>
<feature type="compositionally biased region" description="Basic and acidic residues" evidence="8">
    <location>
        <begin position="455"/>
        <end position="468"/>
    </location>
</feature>
<name>A0A507BUM0_9FUNG</name>
<dbReference type="PANTHER" id="PTHR47969:SF15">
    <property type="entry name" value="CHROMOSOME-ASSOCIATED KINESIN KIF4A-RELATED"/>
    <property type="match status" value="1"/>
</dbReference>
<comment type="subcellular location">
    <subcellularLocation>
        <location evidence="1">Cytoplasm</location>
    </subcellularLocation>
</comment>
<dbReference type="GeneID" id="42006577"/>
<evidence type="ECO:0000256" key="5">
    <source>
        <dbReference type="ARBA" id="ARBA00023054"/>
    </source>
</evidence>
<feature type="region of interest" description="Disordered" evidence="8">
    <location>
        <begin position="1210"/>
        <end position="1245"/>
    </location>
</feature>
<keyword evidence="11" id="KW-1185">Reference proteome</keyword>
<feature type="compositionally biased region" description="Polar residues" evidence="8">
    <location>
        <begin position="1157"/>
        <end position="1184"/>
    </location>
</feature>
<dbReference type="OrthoDB" id="3176171at2759"/>
<evidence type="ECO:0000256" key="6">
    <source>
        <dbReference type="PROSITE-ProRule" id="PRU00283"/>
    </source>
</evidence>
<dbReference type="PRINTS" id="PR00380">
    <property type="entry name" value="KINESINHEAVY"/>
</dbReference>
<feature type="region of interest" description="Disordered" evidence="8">
    <location>
        <begin position="1157"/>
        <end position="1190"/>
    </location>
</feature>
<feature type="region of interest" description="Disordered" evidence="8">
    <location>
        <begin position="438"/>
        <end position="469"/>
    </location>
</feature>
<dbReference type="RefSeq" id="XP_031022724.1">
    <property type="nucleotide sequence ID" value="XM_031171280.1"/>
</dbReference>
<dbReference type="GO" id="GO:0008017">
    <property type="term" value="F:microtubule binding"/>
    <property type="evidence" value="ECO:0007669"/>
    <property type="project" value="InterPro"/>
</dbReference>
<evidence type="ECO:0000259" key="9">
    <source>
        <dbReference type="PROSITE" id="PS50067"/>
    </source>
</evidence>